<dbReference type="GO" id="GO:0005886">
    <property type="term" value="C:plasma membrane"/>
    <property type="evidence" value="ECO:0007669"/>
    <property type="project" value="UniProtKB-SubCell"/>
</dbReference>
<feature type="transmembrane region" description="Helical" evidence="7">
    <location>
        <begin position="61"/>
        <end position="83"/>
    </location>
</feature>
<dbReference type="InterPro" id="IPR049278">
    <property type="entry name" value="MS_channel_C"/>
</dbReference>
<dbReference type="InterPro" id="IPR010920">
    <property type="entry name" value="LSM_dom_sf"/>
</dbReference>
<dbReference type="InterPro" id="IPR045275">
    <property type="entry name" value="MscS_archaea/bacteria_type"/>
</dbReference>
<feature type="transmembrane region" description="Helical" evidence="7">
    <location>
        <begin position="89"/>
        <end position="109"/>
    </location>
</feature>
<evidence type="ECO:0000259" key="9">
    <source>
        <dbReference type="Pfam" id="PF21082"/>
    </source>
</evidence>
<sequence length="279" mass="30408">MDGIQFNASMLQSMVDMLVYWVGQYGLRLVVALILFWVGFVLSRRLSSLVGRLMEKGGVDVILVSFVRNALHYLLVTAVGIAALGQLGINVTSFLAVLGAAGLAVGLALKDSLSNFAAGVLLIFFRFFRVGDYVTVGGTSGTVMAVNLFNTELATPDNQKVYVPNSSILGNVIVNVTANDTRRIDLVVGIGYGDIISKAKGILEGLLAADERILKEPEPMVAVSELGDSSVNFVVRPWVRTDDYWSVRFDLIRSIKETFDEQGVTIPFPQQDVHLFTEK</sequence>
<feature type="transmembrane region" description="Helical" evidence="7">
    <location>
        <begin position="18"/>
        <end position="40"/>
    </location>
</feature>
<evidence type="ECO:0000313" key="11">
    <source>
        <dbReference type="EMBL" id="SKA86762.1"/>
    </source>
</evidence>
<evidence type="ECO:0000313" key="12">
    <source>
        <dbReference type="Proteomes" id="UP000190027"/>
    </source>
</evidence>
<comment type="subcellular location">
    <subcellularLocation>
        <location evidence="1">Cell membrane</location>
        <topology evidence="1">Multi-pass membrane protein</topology>
    </subcellularLocation>
</comment>
<dbReference type="InterPro" id="IPR049142">
    <property type="entry name" value="MS_channel_1st"/>
</dbReference>
<dbReference type="SUPFAM" id="SSF82689">
    <property type="entry name" value="Mechanosensitive channel protein MscS (YggB), C-terminal domain"/>
    <property type="match status" value="1"/>
</dbReference>
<evidence type="ECO:0000259" key="8">
    <source>
        <dbReference type="Pfam" id="PF00924"/>
    </source>
</evidence>
<dbReference type="SUPFAM" id="SSF50182">
    <property type="entry name" value="Sm-like ribonucleoproteins"/>
    <property type="match status" value="1"/>
</dbReference>
<dbReference type="RefSeq" id="WP_078717553.1">
    <property type="nucleotide sequence ID" value="NZ_FUYC01000009.1"/>
</dbReference>
<evidence type="ECO:0000256" key="5">
    <source>
        <dbReference type="ARBA" id="ARBA00022989"/>
    </source>
</evidence>
<dbReference type="PANTHER" id="PTHR30221">
    <property type="entry name" value="SMALL-CONDUCTANCE MECHANOSENSITIVE CHANNEL"/>
    <property type="match status" value="1"/>
</dbReference>
<dbReference type="InterPro" id="IPR011014">
    <property type="entry name" value="MscS_channel_TM-2"/>
</dbReference>
<keyword evidence="3" id="KW-1003">Cell membrane</keyword>
<dbReference type="EMBL" id="FUYC01000009">
    <property type="protein sequence ID" value="SKA86762.1"/>
    <property type="molecule type" value="Genomic_DNA"/>
</dbReference>
<keyword evidence="5 7" id="KW-1133">Transmembrane helix</keyword>
<dbReference type="InterPro" id="IPR006685">
    <property type="entry name" value="MscS_channel_2nd"/>
</dbReference>
<feature type="domain" description="Mechanosensitive ion channel MscS C-terminal" evidence="9">
    <location>
        <begin position="184"/>
        <end position="265"/>
    </location>
</feature>
<proteinExistence type="inferred from homology"/>
<feature type="domain" description="Mechanosensitive ion channel transmembrane helices 2/3" evidence="10">
    <location>
        <begin position="72"/>
        <end position="110"/>
    </location>
</feature>
<dbReference type="Gene3D" id="2.30.30.60">
    <property type="match status" value="1"/>
</dbReference>
<keyword evidence="6 7" id="KW-0472">Membrane</keyword>
<name>A0A1T4XAV2_9BACT</name>
<evidence type="ECO:0000256" key="1">
    <source>
        <dbReference type="ARBA" id="ARBA00004651"/>
    </source>
</evidence>
<dbReference type="Pfam" id="PF00924">
    <property type="entry name" value="MS_channel_2nd"/>
    <property type="match status" value="1"/>
</dbReference>
<evidence type="ECO:0000256" key="2">
    <source>
        <dbReference type="ARBA" id="ARBA00008017"/>
    </source>
</evidence>
<organism evidence="11 12">
    <name type="scientific">Paucidesulfovibrio gracilis DSM 16080</name>
    <dbReference type="NCBI Taxonomy" id="1121449"/>
    <lineage>
        <taxon>Bacteria</taxon>
        <taxon>Pseudomonadati</taxon>
        <taxon>Thermodesulfobacteriota</taxon>
        <taxon>Desulfovibrionia</taxon>
        <taxon>Desulfovibrionales</taxon>
        <taxon>Desulfovibrionaceae</taxon>
        <taxon>Paucidesulfovibrio</taxon>
    </lineage>
</organism>
<dbReference type="Pfam" id="PF21082">
    <property type="entry name" value="MS_channel_3rd"/>
    <property type="match status" value="1"/>
</dbReference>
<dbReference type="Gene3D" id="1.10.287.1260">
    <property type="match status" value="1"/>
</dbReference>
<dbReference type="PROSITE" id="PS01246">
    <property type="entry name" value="UPF0003"/>
    <property type="match status" value="1"/>
</dbReference>
<feature type="domain" description="Mechanosensitive ion channel MscS" evidence="8">
    <location>
        <begin position="111"/>
        <end position="177"/>
    </location>
</feature>
<dbReference type="InterPro" id="IPR011066">
    <property type="entry name" value="MscS_channel_C_sf"/>
</dbReference>
<dbReference type="OrthoDB" id="9784565at2"/>
<comment type="similarity">
    <text evidence="2">Belongs to the MscS (TC 1.A.23) family.</text>
</comment>
<dbReference type="Pfam" id="PF05552">
    <property type="entry name" value="MS_channel_1st_1"/>
    <property type="match status" value="1"/>
</dbReference>
<dbReference type="InterPro" id="IPR023408">
    <property type="entry name" value="MscS_beta-dom_sf"/>
</dbReference>
<evidence type="ECO:0000256" key="4">
    <source>
        <dbReference type="ARBA" id="ARBA00022692"/>
    </source>
</evidence>
<protein>
    <submittedName>
        <fullName evidence="11">Small conductance mechanosensitive channel</fullName>
    </submittedName>
</protein>
<dbReference type="STRING" id="1121449.SAMN02745704_01997"/>
<evidence type="ECO:0000259" key="10">
    <source>
        <dbReference type="Pfam" id="PF21088"/>
    </source>
</evidence>
<reference evidence="11 12" key="1">
    <citation type="submission" date="2017-02" db="EMBL/GenBank/DDBJ databases">
        <authorList>
            <person name="Peterson S.W."/>
        </authorList>
    </citation>
    <scope>NUCLEOTIDE SEQUENCE [LARGE SCALE GENOMIC DNA]</scope>
    <source>
        <strain evidence="11 12">DSM 16080</strain>
    </source>
</reference>
<dbReference type="InterPro" id="IPR008910">
    <property type="entry name" value="MSC_TM_helix"/>
</dbReference>
<evidence type="ECO:0000256" key="7">
    <source>
        <dbReference type="SAM" id="Phobius"/>
    </source>
</evidence>
<dbReference type="GO" id="GO:0008381">
    <property type="term" value="F:mechanosensitive monoatomic ion channel activity"/>
    <property type="evidence" value="ECO:0007669"/>
    <property type="project" value="InterPro"/>
</dbReference>
<keyword evidence="4 7" id="KW-0812">Transmembrane</keyword>
<dbReference type="AlphaFoldDB" id="A0A1T4XAV2"/>
<dbReference type="PANTHER" id="PTHR30221:SF1">
    <property type="entry name" value="SMALL-CONDUCTANCE MECHANOSENSITIVE CHANNEL"/>
    <property type="match status" value="1"/>
</dbReference>
<evidence type="ECO:0000256" key="3">
    <source>
        <dbReference type="ARBA" id="ARBA00022475"/>
    </source>
</evidence>
<evidence type="ECO:0000256" key="6">
    <source>
        <dbReference type="ARBA" id="ARBA00023136"/>
    </source>
</evidence>
<dbReference type="InterPro" id="IPR006686">
    <property type="entry name" value="MscS_channel_CS"/>
</dbReference>
<dbReference type="Gene3D" id="3.30.70.100">
    <property type="match status" value="1"/>
</dbReference>
<keyword evidence="12" id="KW-1185">Reference proteome</keyword>
<dbReference type="SUPFAM" id="SSF82861">
    <property type="entry name" value="Mechanosensitive channel protein MscS (YggB), transmembrane region"/>
    <property type="match status" value="1"/>
</dbReference>
<dbReference type="Pfam" id="PF21088">
    <property type="entry name" value="MS_channel_1st"/>
    <property type="match status" value="1"/>
</dbReference>
<accession>A0A1T4XAV2</accession>
<dbReference type="Proteomes" id="UP000190027">
    <property type="component" value="Unassembled WGS sequence"/>
</dbReference>
<gene>
    <name evidence="11" type="ORF">SAMN02745704_01997</name>
</gene>